<sequence length="253" mass="27469">MAKQKGIIKVEGTLGDITFLKTADGYIARERTSLNGDRIKNDASFQRTRENNAEFGRAAQVGQIIRTAFRPLYSGVADSRMTGRLTKELMRVIRTDASNQRGQRTPEDGELGLLQGFNFSRDASLSSKLYVQFDATIDRAAGTATVALPLFAPGKMVSSPSGATHFRLLSGLAQIDFATGDYNLSQTRSAETLVNNPAEVQLQLATTFEPGTEDVLLLAFGIEFMQVVNGQQYALNDSGYNALAIVLVDHPGL</sequence>
<dbReference type="Proteomes" id="UP001319180">
    <property type="component" value="Unassembled WGS sequence"/>
</dbReference>
<reference evidence="1 2" key="1">
    <citation type="submission" date="2021-05" db="EMBL/GenBank/DDBJ databases">
        <title>A Polyphasic approach of four new species of the genus Ohtaekwangia: Ohtaekwangia histidinii sp. nov., Ohtaekwangia cretensis sp. nov., Ohtaekwangia indiensis sp. nov., Ohtaekwangia reichenbachii sp. nov. from diverse environment.</title>
        <authorList>
            <person name="Octaviana S."/>
        </authorList>
    </citation>
    <scope>NUCLEOTIDE SEQUENCE [LARGE SCALE GENOMIC DNA]</scope>
    <source>
        <strain evidence="1 2">PWU37</strain>
    </source>
</reference>
<organism evidence="1 2">
    <name type="scientific">Dawidia soli</name>
    <dbReference type="NCBI Taxonomy" id="2782352"/>
    <lineage>
        <taxon>Bacteria</taxon>
        <taxon>Pseudomonadati</taxon>
        <taxon>Bacteroidota</taxon>
        <taxon>Cytophagia</taxon>
        <taxon>Cytophagales</taxon>
        <taxon>Chryseotaleaceae</taxon>
        <taxon>Dawidia</taxon>
    </lineage>
</organism>
<protein>
    <submittedName>
        <fullName evidence="1">Uncharacterized protein</fullName>
    </submittedName>
</protein>
<dbReference type="EMBL" id="JAHESC010000024">
    <property type="protein sequence ID" value="MBT1688291.1"/>
    <property type="molecule type" value="Genomic_DNA"/>
</dbReference>
<dbReference type="AlphaFoldDB" id="A0AAP2DA74"/>
<name>A0AAP2DA74_9BACT</name>
<proteinExistence type="predicted"/>
<evidence type="ECO:0000313" key="2">
    <source>
        <dbReference type="Proteomes" id="UP001319180"/>
    </source>
</evidence>
<gene>
    <name evidence="1" type="ORF">KK078_17095</name>
</gene>
<accession>A0AAP2DA74</accession>
<keyword evidence="2" id="KW-1185">Reference proteome</keyword>
<evidence type="ECO:0000313" key="1">
    <source>
        <dbReference type="EMBL" id="MBT1688291.1"/>
    </source>
</evidence>
<dbReference type="RefSeq" id="WP_254091517.1">
    <property type="nucleotide sequence ID" value="NZ_JAHESC010000024.1"/>
</dbReference>
<comment type="caution">
    <text evidence="1">The sequence shown here is derived from an EMBL/GenBank/DDBJ whole genome shotgun (WGS) entry which is preliminary data.</text>
</comment>